<dbReference type="EMBL" id="LCWV01000014">
    <property type="protein sequence ID" value="PWI68723.1"/>
    <property type="molecule type" value="Genomic_DNA"/>
</dbReference>
<sequence length="362" mass="39312">MVRTVHIPPEANPPALEEAHHMAFTGFGAPVVLSTRVTCSSKAESFSASGIDHIALPSSVSDAIPAYSLHTILPLTRAPFEPIGDLCPSVSFAMHIILTGTGLVGAIALDAMLQESSIDKITIISRKPVPQAEGQSKVEVIIQEDLSTYSDETLAKLKGAHGCIWTAGPPLMAVTRQEYEYGHIDLPVKAAKAFAALNDKFNFVYVSHDGCHDTRAVYIFDVKARAEEKLFQLHHDPSKRLEIKTKGGIEEQESLSSFVLYCIRPALIDYSTHDAIKPWLKPLPLAKKWTNGVILPLYRFLGLTSIMGTSQELGQAMKDLVISDGRDVDVAGASPEGRCLGAVGMRNWTQARNESPEDTVAV</sequence>
<proteinExistence type="predicted"/>
<gene>
    <name evidence="1" type="ORF">PCL_01812</name>
</gene>
<evidence type="ECO:0000313" key="2">
    <source>
        <dbReference type="Proteomes" id="UP000245956"/>
    </source>
</evidence>
<evidence type="ECO:0000313" key="1">
    <source>
        <dbReference type="EMBL" id="PWI68723.1"/>
    </source>
</evidence>
<dbReference type="SUPFAM" id="SSF51735">
    <property type="entry name" value="NAD(P)-binding Rossmann-fold domains"/>
    <property type="match status" value="1"/>
</dbReference>
<reference evidence="1 2" key="1">
    <citation type="journal article" date="2016" name="Front. Microbiol.">
        <title>Genome and transcriptome sequences reveal the specific parasitism of the nematophagous Purpureocillium lilacinum 36-1.</title>
        <authorList>
            <person name="Xie J."/>
            <person name="Li S."/>
            <person name="Mo C."/>
            <person name="Xiao X."/>
            <person name="Peng D."/>
            <person name="Wang G."/>
            <person name="Xiao Y."/>
        </authorList>
    </citation>
    <scope>NUCLEOTIDE SEQUENCE [LARGE SCALE GENOMIC DNA]</scope>
    <source>
        <strain evidence="1 2">36-1</strain>
    </source>
</reference>
<dbReference type="Gene3D" id="3.40.50.720">
    <property type="entry name" value="NAD(P)-binding Rossmann-like Domain"/>
    <property type="match status" value="1"/>
</dbReference>
<dbReference type="PANTHER" id="PTHR14097:SF8">
    <property type="entry name" value="NAD(P)-BINDING DOMAIN-CONTAINING PROTEIN"/>
    <property type="match status" value="1"/>
</dbReference>
<accession>A0A2U3E2I9</accession>
<dbReference type="InterPro" id="IPR036291">
    <property type="entry name" value="NAD(P)-bd_dom_sf"/>
</dbReference>
<name>A0A2U3E2I9_PURLI</name>
<protein>
    <recommendedName>
        <fullName evidence="3">Nucleoside-diphosphate-sugar epimerase</fullName>
    </recommendedName>
</protein>
<dbReference type="Proteomes" id="UP000245956">
    <property type="component" value="Unassembled WGS sequence"/>
</dbReference>
<comment type="caution">
    <text evidence="1">The sequence shown here is derived from an EMBL/GenBank/DDBJ whole genome shotgun (WGS) entry which is preliminary data.</text>
</comment>
<dbReference type="AlphaFoldDB" id="A0A2U3E2I9"/>
<dbReference type="PANTHER" id="PTHR14097">
    <property type="entry name" value="OXIDOREDUCTASE HTATIP2"/>
    <property type="match status" value="1"/>
</dbReference>
<organism evidence="1 2">
    <name type="scientific">Purpureocillium lilacinum</name>
    <name type="common">Paecilomyces lilacinus</name>
    <dbReference type="NCBI Taxonomy" id="33203"/>
    <lineage>
        <taxon>Eukaryota</taxon>
        <taxon>Fungi</taxon>
        <taxon>Dikarya</taxon>
        <taxon>Ascomycota</taxon>
        <taxon>Pezizomycotina</taxon>
        <taxon>Sordariomycetes</taxon>
        <taxon>Hypocreomycetidae</taxon>
        <taxon>Hypocreales</taxon>
        <taxon>Ophiocordycipitaceae</taxon>
        <taxon>Purpureocillium</taxon>
    </lineage>
</organism>
<evidence type="ECO:0008006" key="3">
    <source>
        <dbReference type="Google" id="ProtNLM"/>
    </source>
</evidence>